<protein>
    <submittedName>
        <fullName evidence="1">Uncharacterized protein</fullName>
    </submittedName>
</protein>
<reference evidence="1 2" key="1">
    <citation type="submission" date="2015-02" db="EMBL/GenBank/DDBJ databases">
        <title>Genome Sequencing of Rickettsiales.</title>
        <authorList>
            <person name="Daugherty S.C."/>
            <person name="Su Q."/>
            <person name="Abolude K."/>
            <person name="Beier-Sexton M."/>
            <person name="Carlyon J.A."/>
            <person name="Carter R."/>
            <person name="Day N.P."/>
            <person name="Dumler S.J."/>
            <person name="Dyachenko V."/>
            <person name="Godinez A."/>
            <person name="Kurtti T.J."/>
            <person name="Lichay M."/>
            <person name="Mullins K.E."/>
            <person name="Ott S."/>
            <person name="Pappas-Brown V."/>
            <person name="Paris D.H."/>
            <person name="Patel P."/>
            <person name="Richards A.L."/>
            <person name="Sadzewicz L."/>
            <person name="Sears K."/>
            <person name="Seidman D."/>
            <person name="Sengamalay N."/>
            <person name="Stenos J."/>
            <person name="Tallon L.J."/>
            <person name="Vincent G."/>
            <person name="Fraser C.M."/>
            <person name="Munderloh U."/>
            <person name="Dunning-Hotopp J.C."/>
        </authorList>
    </citation>
    <scope>NUCLEOTIDE SEQUENCE [LARGE SCALE GENOMIC DNA]</scope>
    <source>
        <strain evidence="1 2">ApMUC09</strain>
    </source>
</reference>
<gene>
    <name evidence="1" type="ORF">APHMUC_0706</name>
</gene>
<accession>A0A0F3N6G4</accession>
<evidence type="ECO:0000313" key="1">
    <source>
        <dbReference type="EMBL" id="KJV63673.1"/>
    </source>
</evidence>
<dbReference type="PATRIC" id="fig|1359152.3.peg.748"/>
<dbReference type="EMBL" id="LANV01000001">
    <property type="protein sequence ID" value="KJV63673.1"/>
    <property type="molecule type" value="Genomic_DNA"/>
</dbReference>
<dbReference type="Proteomes" id="UP000033441">
    <property type="component" value="Unassembled WGS sequence"/>
</dbReference>
<comment type="caution">
    <text evidence="1">The sequence shown here is derived from an EMBL/GenBank/DDBJ whole genome shotgun (WGS) entry which is preliminary data.</text>
</comment>
<sequence length="43" mass="4855">MLDCCSLYWSRFLETYYVKAATDCGDIVAREDAADTAYLPARS</sequence>
<organism evidence="1 2">
    <name type="scientific">Anaplasma phagocytophilum str. ApMUC09</name>
    <dbReference type="NCBI Taxonomy" id="1359152"/>
    <lineage>
        <taxon>Bacteria</taxon>
        <taxon>Pseudomonadati</taxon>
        <taxon>Pseudomonadota</taxon>
        <taxon>Alphaproteobacteria</taxon>
        <taxon>Rickettsiales</taxon>
        <taxon>Anaplasmataceae</taxon>
        <taxon>Anaplasma</taxon>
        <taxon>phagocytophilum group</taxon>
    </lineage>
</organism>
<name>A0A0F3N6G4_ANAPH</name>
<evidence type="ECO:0000313" key="2">
    <source>
        <dbReference type="Proteomes" id="UP000033441"/>
    </source>
</evidence>
<dbReference type="AlphaFoldDB" id="A0A0F3N6G4"/>
<proteinExistence type="predicted"/>